<dbReference type="EMBL" id="KZ372253">
    <property type="protein sequence ID" value="PIO56865.1"/>
    <property type="molecule type" value="Genomic_DNA"/>
</dbReference>
<evidence type="ECO:0000313" key="2">
    <source>
        <dbReference type="Proteomes" id="UP000230423"/>
    </source>
</evidence>
<protein>
    <submittedName>
        <fullName evidence="1">Uncharacterized protein</fullName>
    </submittedName>
</protein>
<name>A0A2G9TFY9_TELCI</name>
<reference evidence="1 2" key="1">
    <citation type="submission" date="2015-09" db="EMBL/GenBank/DDBJ databases">
        <title>Draft genome of the parasitic nematode Teladorsagia circumcincta isolate WARC Sus (inbred).</title>
        <authorList>
            <person name="Mitreva M."/>
        </authorList>
    </citation>
    <scope>NUCLEOTIDE SEQUENCE [LARGE SCALE GENOMIC DNA]</scope>
    <source>
        <strain evidence="1 2">S</strain>
    </source>
</reference>
<sequence>MNKKKIMRRSKINFSRNFEVTSAVDHLSTKCEEGQAGFASRFHVGILRRDIPMITPNLKKRPREAISQFPPLARNAPLCI</sequence>
<proteinExistence type="predicted"/>
<organism evidence="1 2">
    <name type="scientific">Teladorsagia circumcincta</name>
    <name type="common">Brown stomach worm</name>
    <name type="synonym">Ostertagia circumcincta</name>
    <dbReference type="NCBI Taxonomy" id="45464"/>
    <lineage>
        <taxon>Eukaryota</taxon>
        <taxon>Metazoa</taxon>
        <taxon>Ecdysozoa</taxon>
        <taxon>Nematoda</taxon>
        <taxon>Chromadorea</taxon>
        <taxon>Rhabditida</taxon>
        <taxon>Rhabditina</taxon>
        <taxon>Rhabditomorpha</taxon>
        <taxon>Strongyloidea</taxon>
        <taxon>Trichostrongylidae</taxon>
        <taxon>Teladorsagia</taxon>
    </lineage>
</organism>
<gene>
    <name evidence="1" type="ORF">TELCIR_21734</name>
</gene>
<dbReference type="AlphaFoldDB" id="A0A2G9TFY9"/>
<evidence type="ECO:0000313" key="1">
    <source>
        <dbReference type="EMBL" id="PIO56865.1"/>
    </source>
</evidence>
<accession>A0A2G9TFY9</accession>
<keyword evidence="2" id="KW-1185">Reference proteome</keyword>
<dbReference type="Proteomes" id="UP000230423">
    <property type="component" value="Unassembled WGS sequence"/>
</dbReference>